<protein>
    <recommendedName>
        <fullName evidence="4">Adenosylcobalamin-dependent ribonucleoside-triphosphate reductase</fullName>
        <ecNumber evidence="3">1.17.4.2</ecNumber>
    </recommendedName>
</protein>
<organism evidence="17 18">
    <name type="scientific">Thermoflavimicrobium daqui</name>
    <dbReference type="NCBI Taxonomy" id="2137476"/>
    <lineage>
        <taxon>Bacteria</taxon>
        <taxon>Bacillati</taxon>
        <taxon>Bacillota</taxon>
        <taxon>Bacilli</taxon>
        <taxon>Bacillales</taxon>
        <taxon>Thermoactinomycetaceae</taxon>
        <taxon>Thermoflavimicrobium</taxon>
    </lineage>
</organism>
<dbReference type="Proteomes" id="UP000251213">
    <property type="component" value="Unassembled WGS sequence"/>
</dbReference>
<dbReference type="GO" id="GO:0008998">
    <property type="term" value="F:ribonucleoside-triphosphate reductase (thioredoxin) activity"/>
    <property type="evidence" value="ECO:0007669"/>
    <property type="project" value="UniProtKB-EC"/>
</dbReference>
<feature type="domain" description="Ribonucleotide reductase alpha-helical" evidence="15">
    <location>
        <begin position="4"/>
        <end position="105"/>
    </location>
</feature>
<dbReference type="EC" id="1.17.4.2" evidence="3"/>
<dbReference type="AlphaFoldDB" id="A0A364K0D3"/>
<evidence type="ECO:0000256" key="11">
    <source>
        <dbReference type="ARBA" id="ARBA00023285"/>
    </source>
</evidence>
<evidence type="ECO:0000256" key="8">
    <source>
        <dbReference type="ARBA" id="ARBA00023002"/>
    </source>
</evidence>
<accession>A0A364K0D3</accession>
<dbReference type="GO" id="GO:0000166">
    <property type="term" value="F:nucleotide binding"/>
    <property type="evidence" value="ECO:0007669"/>
    <property type="project" value="InterPro"/>
</dbReference>
<evidence type="ECO:0000259" key="16">
    <source>
        <dbReference type="Pfam" id="PF21995"/>
    </source>
</evidence>
<dbReference type="InterPro" id="IPR054158">
    <property type="entry name" value="RNR-II_ins_dom"/>
</dbReference>
<gene>
    <name evidence="17" type="primary">nrdJ</name>
    <name evidence="17" type="ORF">DL897_17870</name>
</gene>
<evidence type="ECO:0000256" key="14">
    <source>
        <dbReference type="PIRSR" id="PIRSR613345-2"/>
    </source>
</evidence>
<evidence type="ECO:0000256" key="1">
    <source>
        <dbReference type="ARBA" id="ARBA00001922"/>
    </source>
</evidence>
<feature type="active site" evidence="13">
    <location>
        <position position="481"/>
    </location>
</feature>
<evidence type="ECO:0000256" key="10">
    <source>
        <dbReference type="ARBA" id="ARBA00023284"/>
    </source>
</evidence>
<dbReference type="InterPro" id="IPR050862">
    <property type="entry name" value="RdRp_reductase_class-2"/>
</dbReference>
<dbReference type="OrthoDB" id="9763270at2"/>
<dbReference type="InterPro" id="IPR013345">
    <property type="entry name" value="RTP_Rdtase_AdoCbl-dep"/>
</dbReference>
<comment type="catalytic activity">
    <reaction evidence="12">
        <text>a 2'-deoxyribonucleoside 5'-triphosphate + [thioredoxin]-disulfide + H2O = a ribonucleoside 5'-triphosphate + [thioredoxin]-dithiol</text>
        <dbReference type="Rhea" id="RHEA:12701"/>
        <dbReference type="Rhea" id="RHEA-COMP:10698"/>
        <dbReference type="Rhea" id="RHEA-COMP:10700"/>
        <dbReference type="ChEBI" id="CHEBI:15377"/>
        <dbReference type="ChEBI" id="CHEBI:29950"/>
        <dbReference type="ChEBI" id="CHEBI:50058"/>
        <dbReference type="ChEBI" id="CHEBI:61557"/>
        <dbReference type="ChEBI" id="CHEBI:61560"/>
        <dbReference type="EC" id="1.17.4.2"/>
    </reaction>
</comment>
<evidence type="ECO:0000256" key="6">
    <source>
        <dbReference type="ARBA" id="ARBA00022628"/>
    </source>
</evidence>
<dbReference type="NCBIfam" id="TIGR02505">
    <property type="entry name" value="RTPR"/>
    <property type="match status" value="1"/>
</dbReference>
<dbReference type="PANTHER" id="PTHR43371">
    <property type="entry name" value="VITAMIN B12-DEPENDENT RIBONUCLEOTIDE REDUCTASE"/>
    <property type="match status" value="1"/>
</dbReference>
<comment type="caution">
    <text evidence="17">The sequence shown here is derived from an EMBL/GenBank/DDBJ whole genome shotgun (WGS) entry which is preliminary data.</text>
</comment>
<evidence type="ECO:0000256" key="9">
    <source>
        <dbReference type="ARBA" id="ARBA00023157"/>
    </source>
</evidence>
<dbReference type="InterPro" id="IPR040763">
    <property type="entry name" value="RNR_alpha_hel"/>
</dbReference>
<keyword evidence="11" id="KW-0170">Cobalt</keyword>
<evidence type="ECO:0000256" key="12">
    <source>
        <dbReference type="ARBA" id="ARBA00048987"/>
    </source>
</evidence>
<dbReference type="Gene3D" id="3.20.70.20">
    <property type="match status" value="1"/>
</dbReference>
<keyword evidence="10" id="KW-0676">Redox-active center</keyword>
<dbReference type="Gene3D" id="3.30.1620.10">
    <property type="entry name" value="b-12 dependent (class ii) ribonucleotide reductase, Chain A, Domain 2"/>
    <property type="match status" value="1"/>
</dbReference>
<feature type="active site" evidence="13">
    <location>
        <position position="483"/>
    </location>
</feature>
<evidence type="ECO:0000256" key="4">
    <source>
        <dbReference type="ARBA" id="ARBA00021063"/>
    </source>
</evidence>
<dbReference type="GO" id="GO:0031419">
    <property type="term" value="F:cobalamin binding"/>
    <property type="evidence" value="ECO:0007669"/>
    <property type="project" value="UniProtKB-KW"/>
</dbReference>
<keyword evidence="8" id="KW-0560">Oxidoreductase</keyword>
<keyword evidence="5" id="KW-0021">Allosteric enzyme</keyword>
<feature type="domain" description="B12-dependent ribonucleotide reductase insertion" evidence="16">
    <location>
        <begin position="190"/>
        <end position="266"/>
    </location>
</feature>
<keyword evidence="7" id="KW-0235">DNA replication</keyword>
<reference evidence="17 18" key="1">
    <citation type="submission" date="2018-06" db="EMBL/GenBank/DDBJ databases">
        <title>Thermoflavimicrobium daqus sp. nov., a thermophilic microbe isolated from Moutai-flavour Daqu.</title>
        <authorList>
            <person name="Wang X."/>
            <person name="Zhou H."/>
        </authorList>
    </citation>
    <scope>NUCLEOTIDE SEQUENCE [LARGE SCALE GENOMIC DNA]</scope>
    <source>
        <strain evidence="17 18">FBKL4.011</strain>
    </source>
</reference>
<dbReference type="SUPFAM" id="SSF51998">
    <property type="entry name" value="PFL-like glycyl radical enzymes"/>
    <property type="match status" value="1"/>
</dbReference>
<evidence type="ECO:0000256" key="2">
    <source>
        <dbReference type="ARBA" id="ARBA00005654"/>
    </source>
</evidence>
<dbReference type="Pfam" id="PF21995">
    <property type="entry name" value="RNR-II_ins_dom"/>
    <property type="match status" value="1"/>
</dbReference>
<proteinExistence type="inferred from homology"/>
<sequence>MTFLSKQFLSKYPDFPRDMEPIAQFTYLRTYSRYLPEYGRREVWKETVHRATEYNVNLAYRYFAKTLSPAQLVEKKRELTQEAELMFDNLFNRRQFCSGRTLWVGNASTGVADKYPLANFNCSFTNIEDWEDLCDLFYLLLVGTGVGFKTTKKLSQKMSPIRNQFGTTHEVYQPVLKSDRLEHSRLEINAEQGQARITIGDSKEGWVESLRYFFQLLTEPKYTHIQHISFNYDSVRPKGERLKTFGGTASGHEPLQEMFQGIEKVLKNEVEKDMLSLEEVEEGYVRVRPIHVLDIANRIGYNVVVGGVRRTAEICLFDHDDYETLFAKYGINGLWGEEAFTRHEQIKQKMSRLGIPIPKWWDQLGVKHYDVPYVDGIKTFTDKAEAKQFAEKQGIENYIPFPYNNSRPLHHRRMSNNSIAFRHQPSKEYLEFVFLVMHSEGEPGFVNLSEMARRRLIQHGITEPTQTQLEETMDEIGMNPCAEIILKSKNVCNLTTVNVKAFVHEGKLKIDELIEAQKLSARIGYRMTLVDLELPHWDVVQKEERLLGTSLTGWKDAMEEIAADSETERQILQTLGRVAREEADRYAKELGLNRSLLVTSVKPEGTLSLVAGAVSSGLHMSHSPYYIRRIRITAEDPLAKACLEHKGWVINPEFGTPGTTYEEQMRNARTLVIDFPVKSGAKRTKDSVNVQDQFNTYFMFQDAYTEHNSSNTITLKPHEWDEACHIVYQNWPQFIGVSFLSYDGGSYPLAPYEACTAEKYEKMASEMELFDFTKLLKYEMAEDTELDETMEDCATGVCPIR</sequence>
<feature type="disulfide bond" description="Redox-active" evidence="14">
    <location>
        <begin position="122"/>
        <end position="492"/>
    </location>
</feature>
<evidence type="ECO:0000256" key="13">
    <source>
        <dbReference type="PIRSR" id="PIRSR613345-1"/>
    </source>
</evidence>
<evidence type="ECO:0000256" key="3">
    <source>
        <dbReference type="ARBA" id="ARBA00012275"/>
    </source>
</evidence>
<evidence type="ECO:0000256" key="5">
    <source>
        <dbReference type="ARBA" id="ARBA00022533"/>
    </source>
</evidence>
<dbReference type="EMBL" id="QJKK01000030">
    <property type="protein sequence ID" value="RAL20657.1"/>
    <property type="molecule type" value="Genomic_DNA"/>
</dbReference>
<evidence type="ECO:0000259" key="15">
    <source>
        <dbReference type="Pfam" id="PF17975"/>
    </source>
</evidence>
<dbReference type="RefSeq" id="WP_113660467.1">
    <property type="nucleotide sequence ID" value="NZ_KZ845692.1"/>
</dbReference>
<evidence type="ECO:0000313" key="17">
    <source>
        <dbReference type="EMBL" id="RAL20657.1"/>
    </source>
</evidence>
<keyword evidence="9 14" id="KW-1015">Disulfide bond</keyword>
<name>A0A364K0D3_9BACL</name>
<keyword evidence="6" id="KW-0846">Cobalamin</keyword>
<evidence type="ECO:0000313" key="18">
    <source>
        <dbReference type="Proteomes" id="UP000251213"/>
    </source>
</evidence>
<dbReference type="Gene3D" id="3.90.1390.10">
    <property type="entry name" value="b-12 dependent (class ii) ribonucleotide reductase, chain A, domain 3"/>
    <property type="match status" value="1"/>
</dbReference>
<comment type="cofactor">
    <cofactor evidence="1">
        <name>adenosylcob(III)alamin</name>
        <dbReference type="ChEBI" id="CHEBI:18408"/>
    </cofactor>
</comment>
<dbReference type="PANTHER" id="PTHR43371:SF1">
    <property type="entry name" value="RIBONUCLEOSIDE-DIPHOSPHATE REDUCTASE"/>
    <property type="match status" value="1"/>
</dbReference>
<dbReference type="Pfam" id="PF17975">
    <property type="entry name" value="RNR_Alpha"/>
    <property type="match status" value="1"/>
</dbReference>
<evidence type="ECO:0000256" key="7">
    <source>
        <dbReference type="ARBA" id="ARBA00022705"/>
    </source>
</evidence>
<comment type="similarity">
    <text evidence="2">Belongs to the class II ribonucleoside-triphosphate reductase family.</text>
</comment>
<reference evidence="17 18" key="2">
    <citation type="submission" date="2018-06" db="EMBL/GenBank/DDBJ databases">
        <authorList>
            <person name="Zhirakovskaya E."/>
        </authorList>
    </citation>
    <scope>NUCLEOTIDE SEQUENCE [LARGE SCALE GENOMIC DNA]</scope>
    <source>
        <strain evidence="17 18">FBKL4.011</strain>
    </source>
</reference>
<keyword evidence="18" id="KW-1185">Reference proteome</keyword>
<dbReference type="GO" id="GO:0006260">
    <property type="term" value="P:DNA replication"/>
    <property type="evidence" value="ECO:0007669"/>
    <property type="project" value="UniProtKB-KW"/>
</dbReference>
<dbReference type="GO" id="GO:0004748">
    <property type="term" value="F:ribonucleoside-diphosphate reductase activity, thioredoxin disulfide as acceptor"/>
    <property type="evidence" value="ECO:0007669"/>
    <property type="project" value="InterPro"/>
</dbReference>